<evidence type="ECO:0000313" key="2">
    <source>
        <dbReference type="Proteomes" id="UP000837857"/>
    </source>
</evidence>
<evidence type="ECO:0000313" key="1">
    <source>
        <dbReference type="EMBL" id="CAH2041139.1"/>
    </source>
</evidence>
<gene>
    <name evidence="1" type="ORF">IPOD504_LOCUS2935</name>
</gene>
<name>A0ABN8HY98_9NEOP</name>
<accession>A0ABN8HY98</accession>
<dbReference type="EMBL" id="OW152825">
    <property type="protein sequence ID" value="CAH2041139.1"/>
    <property type="molecule type" value="Genomic_DNA"/>
</dbReference>
<keyword evidence="2" id="KW-1185">Reference proteome</keyword>
<dbReference type="Proteomes" id="UP000837857">
    <property type="component" value="Chromosome 13"/>
</dbReference>
<sequence length="163" mass="19178">MQGNDFECDCYLAWMHKLRHEAKSIRVRTSLENFVCKLNSDPVMNSHLMFYEKSEIGYNDFFLDDKNQIRDYKDNTEDSIQDELDEEFVDEPKLMKKENEKTLLQIPVELLPCPAVVKSVTDRTYTYPSQNEAKDYRNLILTSQTSKMSATLTMLTFAFVLYQ</sequence>
<feature type="non-terminal residue" evidence="1">
    <location>
        <position position="1"/>
    </location>
</feature>
<protein>
    <submittedName>
        <fullName evidence="1">Uncharacterized protein</fullName>
    </submittedName>
</protein>
<reference evidence="1" key="1">
    <citation type="submission" date="2022-03" db="EMBL/GenBank/DDBJ databases">
        <authorList>
            <person name="Martin H S."/>
        </authorList>
    </citation>
    <scope>NUCLEOTIDE SEQUENCE</scope>
</reference>
<organism evidence="1 2">
    <name type="scientific">Iphiclides podalirius</name>
    <name type="common">scarce swallowtail</name>
    <dbReference type="NCBI Taxonomy" id="110791"/>
    <lineage>
        <taxon>Eukaryota</taxon>
        <taxon>Metazoa</taxon>
        <taxon>Ecdysozoa</taxon>
        <taxon>Arthropoda</taxon>
        <taxon>Hexapoda</taxon>
        <taxon>Insecta</taxon>
        <taxon>Pterygota</taxon>
        <taxon>Neoptera</taxon>
        <taxon>Endopterygota</taxon>
        <taxon>Lepidoptera</taxon>
        <taxon>Glossata</taxon>
        <taxon>Ditrysia</taxon>
        <taxon>Papilionoidea</taxon>
        <taxon>Papilionidae</taxon>
        <taxon>Papilioninae</taxon>
        <taxon>Iphiclides</taxon>
    </lineage>
</organism>
<proteinExistence type="predicted"/>